<accession>A0ABM3HL11</accession>
<dbReference type="InterPro" id="IPR007527">
    <property type="entry name" value="Znf_SWIM"/>
</dbReference>
<dbReference type="Pfam" id="PF04434">
    <property type="entry name" value="SWIM"/>
    <property type="match status" value="1"/>
</dbReference>
<dbReference type="Pfam" id="PF03101">
    <property type="entry name" value="FAR1"/>
    <property type="match status" value="1"/>
</dbReference>
<evidence type="ECO:0000256" key="5">
    <source>
        <dbReference type="SAM" id="MobiDB-lite"/>
    </source>
</evidence>
<dbReference type="PROSITE" id="PS50966">
    <property type="entry name" value="ZF_SWIM"/>
    <property type="match status" value="1"/>
</dbReference>
<evidence type="ECO:0000256" key="4">
    <source>
        <dbReference type="PROSITE-ProRule" id="PRU00325"/>
    </source>
</evidence>
<keyword evidence="7" id="KW-1185">Reference proteome</keyword>
<sequence>MEAAKDNVLVRDADKEFEFRIGMTFANEEEAYNTYNAYAIGKGFGVRRGQKANNSKGILRTCTFLCNCEGYSPPILPHERRDVYRTVKRTGCKACIKFKIKDGVWTVTKFEEVHNHPFIGDEQKHLLRSYRHITNTNGSILTSLTGAGTRATKAYSYLSGEVGGHENVALMHRDCQNCIRSKRRDLISAGDCQSLIDHFNCLQSNGSNFSYTFQLDKEQRLTNFFWSDGVSKLDYETFGDVVVFDTTYRTSKYNMICAPFVGLNHHLKTVLFGCAFLLDETISSFEWAFQSFVKAMGNKAPKTIFTDQDHAMANAVKTVLPNTDHRLCVWHIGKNAAHHIAHLLGKPSFHDKYWHRLLYQCESEFEMENNWKAMCHEWNLEDNKWLADMYRLRHKWCPAFGRDTFSAGIGSTQESESTNNVFQDMACKTMTLSELVSHYEKQAEKLRDYEVVDDFECAREKPQIVVENSGILKHAAHVYTHAIYRNFQTEFLHALSEHVLRSETDGPLHAYMLGTESSDRKHTVHFRPSDSTITCSCKLFEMQGWLCRHTLCILTHVVNVTSIPSQYILKRWTKATKQSSHYDDVGESSHDAINSKTLRLKRLMQLAFSVMNIGANHDATEKLATTTLLHLHSRITNQMQSLIGKDDVNFMMENDESECAENCGIQIPKGAPTTRLKGAGEKRKRKESSCTGGTSHQVHDMRKAFSFLFEALIWLYLSVQGMT</sequence>
<dbReference type="GeneID" id="125315651"/>
<evidence type="ECO:0000256" key="1">
    <source>
        <dbReference type="ARBA" id="ARBA00022723"/>
    </source>
</evidence>
<dbReference type="Pfam" id="PF10551">
    <property type="entry name" value="MULE"/>
    <property type="match status" value="1"/>
</dbReference>
<evidence type="ECO:0000256" key="3">
    <source>
        <dbReference type="ARBA" id="ARBA00022833"/>
    </source>
</evidence>
<keyword evidence="3" id="KW-0862">Zinc</keyword>
<evidence type="ECO:0000313" key="8">
    <source>
        <dbReference type="RefSeq" id="XP_048137286.1"/>
    </source>
</evidence>
<dbReference type="PANTHER" id="PTHR47718">
    <property type="entry name" value="OS01G0519700 PROTEIN"/>
    <property type="match status" value="1"/>
</dbReference>
<dbReference type="InterPro" id="IPR018289">
    <property type="entry name" value="MULE_transposase_dom"/>
</dbReference>
<organism evidence="7 10">
    <name type="scientific">Rhodamnia argentea</name>
    <dbReference type="NCBI Taxonomy" id="178133"/>
    <lineage>
        <taxon>Eukaryota</taxon>
        <taxon>Viridiplantae</taxon>
        <taxon>Streptophyta</taxon>
        <taxon>Embryophyta</taxon>
        <taxon>Tracheophyta</taxon>
        <taxon>Spermatophyta</taxon>
        <taxon>Magnoliopsida</taxon>
        <taxon>eudicotyledons</taxon>
        <taxon>Gunneridae</taxon>
        <taxon>Pentapetalae</taxon>
        <taxon>rosids</taxon>
        <taxon>malvids</taxon>
        <taxon>Myrtales</taxon>
        <taxon>Myrtaceae</taxon>
        <taxon>Myrtoideae</taxon>
        <taxon>Myrteae</taxon>
        <taxon>Australasian group</taxon>
        <taxon>Rhodamnia</taxon>
    </lineage>
</organism>
<reference evidence="7 8" key="1">
    <citation type="submission" date="2025-05" db="UniProtKB">
        <authorList>
            <consortium name="RefSeq"/>
        </authorList>
    </citation>
    <scope>NUCLEOTIDE SEQUENCE [LARGE SCALE GENOMIC DNA]</scope>
    <source>
        <tissue evidence="8 9">Leaf</tissue>
    </source>
</reference>
<evidence type="ECO:0000313" key="9">
    <source>
        <dbReference type="RefSeq" id="XP_048137291.1"/>
    </source>
</evidence>
<protein>
    <submittedName>
        <fullName evidence="8 9">Protein FAR1-RELATED SEQUENCE 5-like isoform X1</fullName>
    </submittedName>
</protein>
<keyword evidence="1" id="KW-0479">Metal-binding</keyword>
<feature type="domain" description="SWIM-type" evidence="6">
    <location>
        <begin position="522"/>
        <end position="558"/>
    </location>
</feature>
<dbReference type="SMART" id="SM00575">
    <property type="entry name" value="ZnF_PMZ"/>
    <property type="match status" value="1"/>
</dbReference>
<dbReference type="RefSeq" id="XP_048137286.1">
    <property type="nucleotide sequence ID" value="XM_048281329.1"/>
</dbReference>
<dbReference type="PANTHER" id="PTHR47718:SF17">
    <property type="entry name" value="PROTEIN FAR1-RELATED SEQUENCE 5-LIKE"/>
    <property type="match status" value="1"/>
</dbReference>
<dbReference type="InterPro" id="IPR004330">
    <property type="entry name" value="FAR1_DNA_bnd_dom"/>
</dbReference>
<dbReference type="Proteomes" id="UP000827889">
    <property type="component" value="Chromosome 1"/>
</dbReference>
<proteinExistence type="predicted"/>
<feature type="region of interest" description="Disordered" evidence="5">
    <location>
        <begin position="670"/>
        <end position="695"/>
    </location>
</feature>
<evidence type="ECO:0000259" key="6">
    <source>
        <dbReference type="PROSITE" id="PS50966"/>
    </source>
</evidence>
<dbReference type="InterPro" id="IPR006564">
    <property type="entry name" value="Znf_PMZ"/>
</dbReference>
<evidence type="ECO:0000313" key="7">
    <source>
        <dbReference type="Proteomes" id="UP000827889"/>
    </source>
</evidence>
<dbReference type="RefSeq" id="XP_048137291.1">
    <property type="nucleotide sequence ID" value="XM_048281334.1"/>
</dbReference>
<name>A0ABM3HL11_9MYRT</name>
<evidence type="ECO:0000313" key="10">
    <source>
        <dbReference type="RefSeq" id="XP_048137292.1"/>
    </source>
</evidence>
<gene>
    <name evidence="8 9 10" type="primary">LOC125315651</name>
</gene>
<dbReference type="RefSeq" id="XP_048137292.1">
    <property type="nucleotide sequence ID" value="XM_048281335.1"/>
</dbReference>
<evidence type="ECO:0000256" key="2">
    <source>
        <dbReference type="ARBA" id="ARBA00022771"/>
    </source>
</evidence>
<keyword evidence="2 4" id="KW-0863">Zinc-finger</keyword>